<dbReference type="GO" id="GO:0030638">
    <property type="term" value="P:polyketide metabolic process"/>
    <property type="evidence" value="ECO:0007669"/>
    <property type="project" value="InterPro"/>
</dbReference>
<dbReference type="InterPro" id="IPR009959">
    <property type="entry name" value="Cyclase_SnoaL-like"/>
</dbReference>
<keyword evidence="2" id="KW-1185">Reference proteome</keyword>
<keyword evidence="1" id="KW-0614">Plasmid</keyword>
<dbReference type="InterPro" id="IPR032710">
    <property type="entry name" value="NTF2-like_dom_sf"/>
</dbReference>
<protein>
    <submittedName>
        <fullName evidence="1">Uncharacterized protein</fullName>
    </submittedName>
</protein>
<dbReference type="EMBL" id="CP003744">
    <property type="protein sequence ID" value="AGI74847.1"/>
    <property type="molecule type" value="Genomic_DNA"/>
</dbReference>
<dbReference type="eggNOG" id="COG3631">
    <property type="taxonomic scope" value="Bacteria"/>
</dbReference>
<dbReference type="Gene3D" id="3.10.450.50">
    <property type="match status" value="2"/>
</dbReference>
<evidence type="ECO:0000313" key="2">
    <source>
        <dbReference type="Proteomes" id="UP000004688"/>
    </source>
</evidence>
<reference evidence="1 2" key="1">
    <citation type="journal article" date="2013" name="PLoS ONE">
        <title>Poles Apart: Arctic and Antarctic Octadecabacter strains Share High Genome Plasticity and a New Type of Xanthorhodopsin.</title>
        <authorList>
            <person name="Vollmers J."/>
            <person name="Voget S."/>
            <person name="Dietrich S."/>
            <person name="Gollnow K."/>
            <person name="Smits M."/>
            <person name="Meyer K."/>
            <person name="Brinkhoff T."/>
            <person name="Simon M."/>
            <person name="Daniel R."/>
        </authorList>
    </citation>
    <scope>NUCLEOTIDE SEQUENCE [LARGE SCALE GENOMIC DNA]</scope>
    <source>
        <strain evidence="1 2">238</strain>
        <plasmid evidence="2">Plasmid pOA238_160</plasmid>
    </source>
</reference>
<dbReference type="PANTHER" id="PTHR38436:SF1">
    <property type="entry name" value="ESTER CYCLASE"/>
    <property type="match status" value="1"/>
</dbReference>
<dbReference type="OrthoDB" id="1948945at2"/>
<proteinExistence type="predicted"/>
<dbReference type="HOGENOM" id="CLU_785006_0_0_5"/>
<dbReference type="PANTHER" id="PTHR38436">
    <property type="entry name" value="POLYKETIDE CYCLASE SNOAL-LIKE DOMAIN"/>
    <property type="match status" value="1"/>
</dbReference>
<dbReference type="KEGG" id="oar:OA238_160p0320"/>
<evidence type="ECO:0000313" key="1">
    <source>
        <dbReference type="EMBL" id="AGI74847.1"/>
    </source>
</evidence>
<accession>M9RRQ2</accession>
<geneLocation type="plasmid" evidence="1 2">
    <name>pOA238_160</name>
</geneLocation>
<gene>
    <name evidence="1" type="ORF">OA238_160p0320</name>
</gene>
<name>M9RRQ2_9RHOB</name>
<dbReference type="Proteomes" id="UP000004688">
    <property type="component" value="Plasmid pOA238_160"/>
</dbReference>
<dbReference type="RefSeq" id="WP_015497743.1">
    <property type="nucleotide sequence ID" value="NC_020910.1"/>
</dbReference>
<dbReference type="SUPFAM" id="SSF54427">
    <property type="entry name" value="NTF2-like"/>
    <property type="match status" value="2"/>
</dbReference>
<dbReference type="AlphaFoldDB" id="M9RRQ2"/>
<sequence>MTAQDFQAEKAIVRAHNTAIDAAGVEDVAGAMAVRVAPSYHWRGMHPFDALEGSDAVATKFWGPLKRAMGPLQRRPDIFMAGQNWVDDFATTWVVEMGHLMGLWETPWLGLGPSNRIAFLRYVEFHRVEDGRIAETATYLDVLGLLNQAGYQPLPPQTGASILSPGPRTHDGLLTDVHDPAEGRATLDLINAMVSDLVGGGVESPGDHMAKFWTSDMCWFGPAGIGASAFYRGYQRGHSQPFEEGLEYVRHNGHQCRIGEGNFGGFFGYPSLTVKNSGGYMGLPASDREADMRIVDLYRREGNKLTENWIFIDILHFLKMQGLDVLARLREYPRL</sequence>
<organism evidence="1 2">
    <name type="scientific">Octadecabacter arcticus 238</name>
    <dbReference type="NCBI Taxonomy" id="391616"/>
    <lineage>
        <taxon>Bacteria</taxon>
        <taxon>Pseudomonadati</taxon>
        <taxon>Pseudomonadota</taxon>
        <taxon>Alphaproteobacteria</taxon>
        <taxon>Rhodobacterales</taxon>
        <taxon>Roseobacteraceae</taxon>
        <taxon>Octadecabacter</taxon>
    </lineage>
</organism>